<dbReference type="PANTHER" id="PTHR32246">
    <property type="entry name" value="INGRESSION PROTEIN FIC1"/>
    <property type="match status" value="1"/>
</dbReference>
<dbReference type="PROSITE" id="PS50004">
    <property type="entry name" value="C2"/>
    <property type="match status" value="1"/>
</dbReference>
<protein>
    <recommendedName>
        <fullName evidence="1">C2 domain-containing protein</fullName>
    </recommendedName>
</protein>
<organism evidence="2 3">
    <name type="scientific">Phtheirospermum japonicum</name>
    <dbReference type="NCBI Taxonomy" id="374723"/>
    <lineage>
        <taxon>Eukaryota</taxon>
        <taxon>Viridiplantae</taxon>
        <taxon>Streptophyta</taxon>
        <taxon>Embryophyta</taxon>
        <taxon>Tracheophyta</taxon>
        <taxon>Spermatophyta</taxon>
        <taxon>Magnoliopsida</taxon>
        <taxon>eudicotyledons</taxon>
        <taxon>Gunneridae</taxon>
        <taxon>Pentapetalae</taxon>
        <taxon>asterids</taxon>
        <taxon>lamiids</taxon>
        <taxon>Lamiales</taxon>
        <taxon>Orobanchaceae</taxon>
        <taxon>Orobanchaceae incertae sedis</taxon>
        <taxon>Phtheirospermum</taxon>
    </lineage>
</organism>
<evidence type="ECO:0000259" key="1">
    <source>
        <dbReference type="PROSITE" id="PS50004"/>
    </source>
</evidence>
<dbReference type="InterPro" id="IPR035892">
    <property type="entry name" value="C2_domain_sf"/>
</dbReference>
<dbReference type="CDD" id="cd04051">
    <property type="entry name" value="C2_SRC2_like"/>
    <property type="match status" value="1"/>
</dbReference>
<reference evidence="2" key="1">
    <citation type="submission" date="2020-07" db="EMBL/GenBank/DDBJ databases">
        <title>Ethylene signaling mediates host invasion by parasitic plants.</title>
        <authorList>
            <person name="Yoshida S."/>
        </authorList>
    </citation>
    <scope>NUCLEOTIDE SEQUENCE</scope>
    <source>
        <strain evidence="2">Okayama</strain>
    </source>
</reference>
<dbReference type="AlphaFoldDB" id="A0A830BBC8"/>
<accession>A0A830BBC8</accession>
<dbReference type="SUPFAM" id="SSF49562">
    <property type="entry name" value="C2 domain (Calcium/lipid-binding domain, CaLB)"/>
    <property type="match status" value="1"/>
</dbReference>
<dbReference type="Pfam" id="PF00168">
    <property type="entry name" value="C2"/>
    <property type="match status" value="1"/>
</dbReference>
<dbReference type="InterPro" id="IPR044750">
    <property type="entry name" value="C2_SRC2/BAP"/>
</dbReference>
<dbReference type="InterPro" id="IPR000008">
    <property type="entry name" value="C2_dom"/>
</dbReference>
<sequence>MQCRELVITLVSATNLPDVRSFGDMKVYGNLWIQGDETQTSIKSTPTDMRGQTNPRWYCPIRFTVGESAIRQSDVYLVIELVCERTFLEDKFVGQVCIPIKSLFDMGLKANRVLSYPVDGTRNGRLDILYGFGDKKLFVHEKLSSSSSGRSSWKGAVGIGFLVLGGVLLLFGGRKRVDDHEISYDDDDDDDEYEYEYDVRSALSPKRDIRRAVDESDFEVDHKGRVFYDAR</sequence>
<dbReference type="Gene3D" id="2.60.40.150">
    <property type="entry name" value="C2 domain"/>
    <property type="match status" value="1"/>
</dbReference>
<evidence type="ECO:0000313" key="2">
    <source>
        <dbReference type="EMBL" id="GFP84347.1"/>
    </source>
</evidence>
<dbReference type="GO" id="GO:0006952">
    <property type="term" value="P:defense response"/>
    <property type="evidence" value="ECO:0007669"/>
    <property type="project" value="InterPro"/>
</dbReference>
<feature type="domain" description="C2" evidence="1">
    <location>
        <begin position="1"/>
        <end position="114"/>
    </location>
</feature>
<gene>
    <name evidence="2" type="ORF">PHJA_000578400</name>
</gene>
<keyword evidence="3" id="KW-1185">Reference proteome</keyword>
<dbReference type="Proteomes" id="UP000653305">
    <property type="component" value="Unassembled WGS sequence"/>
</dbReference>
<dbReference type="EMBL" id="BMAC01000082">
    <property type="protein sequence ID" value="GFP84347.1"/>
    <property type="molecule type" value="Genomic_DNA"/>
</dbReference>
<dbReference type="OrthoDB" id="270970at2759"/>
<proteinExistence type="predicted"/>
<dbReference type="PANTHER" id="PTHR32246:SF22">
    <property type="entry name" value="C2 DOMAIN-CONTAINING PROTEIN"/>
    <property type="match status" value="1"/>
</dbReference>
<evidence type="ECO:0000313" key="3">
    <source>
        <dbReference type="Proteomes" id="UP000653305"/>
    </source>
</evidence>
<name>A0A830BBC8_9LAMI</name>
<comment type="caution">
    <text evidence="2">The sequence shown here is derived from an EMBL/GenBank/DDBJ whole genome shotgun (WGS) entry which is preliminary data.</text>
</comment>